<evidence type="ECO:0000256" key="1">
    <source>
        <dbReference type="ARBA" id="ARBA00008645"/>
    </source>
</evidence>
<dbReference type="InterPro" id="IPR010520">
    <property type="entry name" value="FrsA-like"/>
</dbReference>
<protein>
    <submittedName>
        <fullName evidence="3">Alpha/beta fold hydrolase</fullName>
    </submittedName>
</protein>
<evidence type="ECO:0000256" key="2">
    <source>
        <dbReference type="ARBA" id="ARBA00022801"/>
    </source>
</evidence>
<keyword evidence="2 3" id="KW-0378">Hydrolase</keyword>
<keyword evidence="4" id="KW-1185">Reference proteome</keyword>
<organism evidence="3 4">
    <name type="scientific">Nonomuraea bangladeshensis</name>
    <dbReference type="NCBI Taxonomy" id="404385"/>
    <lineage>
        <taxon>Bacteria</taxon>
        <taxon>Bacillati</taxon>
        <taxon>Actinomycetota</taxon>
        <taxon>Actinomycetes</taxon>
        <taxon>Streptosporangiales</taxon>
        <taxon>Streptosporangiaceae</taxon>
        <taxon>Nonomuraea</taxon>
    </lineage>
</organism>
<comment type="caution">
    <text evidence="3">The sequence shown here is derived from an EMBL/GenBank/DDBJ whole genome shotgun (WGS) entry which is preliminary data.</text>
</comment>
<dbReference type="Pfam" id="PF06500">
    <property type="entry name" value="FrsA-like"/>
    <property type="match status" value="1"/>
</dbReference>
<dbReference type="PANTHER" id="PTHR22946">
    <property type="entry name" value="DIENELACTONE HYDROLASE DOMAIN-CONTAINING PROTEIN-RELATED"/>
    <property type="match status" value="1"/>
</dbReference>
<comment type="similarity">
    <text evidence="1">Belongs to the AB hydrolase superfamily.</text>
</comment>
<dbReference type="GO" id="GO:0016787">
    <property type="term" value="F:hydrolase activity"/>
    <property type="evidence" value="ECO:0007669"/>
    <property type="project" value="UniProtKB-KW"/>
</dbReference>
<dbReference type="PANTHER" id="PTHR22946:SF13">
    <property type="entry name" value="ALPHA_BETA HYDROLASE PSOB"/>
    <property type="match status" value="1"/>
</dbReference>
<sequence>MGARRPPLPFRAALRVRGALPLLGLRRGEPLLPRLVFMGADPGEALDALRAIRSPGAWCSVWERLAERHERTGRALAADGDRVTAAESLQRAVACYRAAEYMEFQPAERARLWRRLVAAGTAAGDLLSPPARRLEIPVGGVAVPVTLRVPAGGRPAPCVLTLGGVDGVKEEFHRISEAYVARGWAAAALDLPGQGELRRFHDVPWRADAEVVISAVLDALARLPDLDADRIAVVGGSAGGYFALRAATADRRVAACAVISAPLDLLEVHRVAPPPIPQTMEYNLGLSGRRAVAALGAFHVDEVLPGVSCPVLQIHGGADRTVPWPHARRLREALGERLTVLFLEDGDHMCFNRLPEWEARLRSWLSTVLDGRGAAEVPARSLSGEGAA</sequence>
<dbReference type="RefSeq" id="WP_364463366.1">
    <property type="nucleotide sequence ID" value="NZ_JBFARM010000020.1"/>
</dbReference>
<dbReference type="Gene3D" id="1.20.1440.110">
    <property type="entry name" value="acylaminoacyl peptidase"/>
    <property type="match status" value="1"/>
</dbReference>
<dbReference type="Gene3D" id="3.40.50.1820">
    <property type="entry name" value="alpha/beta hydrolase"/>
    <property type="match status" value="1"/>
</dbReference>
<accession>A0ABV3HKY4</accession>
<gene>
    <name evidence="3" type="ORF">AB0K40_45275</name>
</gene>
<evidence type="ECO:0000313" key="4">
    <source>
        <dbReference type="Proteomes" id="UP001552427"/>
    </source>
</evidence>
<dbReference type="InterPro" id="IPR050261">
    <property type="entry name" value="FrsA_esterase"/>
</dbReference>
<evidence type="ECO:0000313" key="3">
    <source>
        <dbReference type="EMBL" id="MEV4292765.1"/>
    </source>
</evidence>
<dbReference type="SUPFAM" id="SSF53474">
    <property type="entry name" value="alpha/beta-Hydrolases"/>
    <property type="match status" value="1"/>
</dbReference>
<name>A0ABV3HKY4_9ACTN</name>
<dbReference type="Proteomes" id="UP001552427">
    <property type="component" value="Unassembled WGS sequence"/>
</dbReference>
<reference evidence="3 4" key="1">
    <citation type="submission" date="2024-06" db="EMBL/GenBank/DDBJ databases">
        <title>The Natural Products Discovery Center: Release of the First 8490 Sequenced Strains for Exploring Actinobacteria Biosynthetic Diversity.</title>
        <authorList>
            <person name="Kalkreuter E."/>
            <person name="Kautsar S.A."/>
            <person name="Yang D."/>
            <person name="Bader C.D."/>
            <person name="Teijaro C.N."/>
            <person name="Fluegel L."/>
            <person name="Davis C.M."/>
            <person name="Simpson J.R."/>
            <person name="Lauterbach L."/>
            <person name="Steele A.D."/>
            <person name="Gui C."/>
            <person name="Meng S."/>
            <person name="Li G."/>
            <person name="Viehrig K."/>
            <person name="Ye F."/>
            <person name="Su P."/>
            <person name="Kiefer A.F."/>
            <person name="Nichols A."/>
            <person name="Cepeda A.J."/>
            <person name="Yan W."/>
            <person name="Fan B."/>
            <person name="Jiang Y."/>
            <person name="Adhikari A."/>
            <person name="Zheng C.-J."/>
            <person name="Schuster L."/>
            <person name="Cowan T.M."/>
            <person name="Smanski M.J."/>
            <person name="Chevrette M.G."/>
            <person name="De Carvalho L.P.S."/>
            <person name="Shen B."/>
        </authorList>
    </citation>
    <scope>NUCLEOTIDE SEQUENCE [LARGE SCALE GENOMIC DNA]</scope>
    <source>
        <strain evidence="3 4">NPDC049574</strain>
    </source>
</reference>
<dbReference type="EMBL" id="JBFARM010000020">
    <property type="protein sequence ID" value="MEV4292765.1"/>
    <property type="molecule type" value="Genomic_DNA"/>
</dbReference>
<dbReference type="InterPro" id="IPR029058">
    <property type="entry name" value="AB_hydrolase_fold"/>
</dbReference>
<proteinExistence type="inferred from homology"/>